<dbReference type="CDD" id="cd01949">
    <property type="entry name" value="GGDEF"/>
    <property type="match status" value="1"/>
</dbReference>
<evidence type="ECO:0000256" key="3">
    <source>
        <dbReference type="SAM" id="Phobius"/>
    </source>
</evidence>
<comment type="catalytic activity">
    <reaction evidence="2">
        <text>2 GTP = 3',3'-c-di-GMP + 2 diphosphate</text>
        <dbReference type="Rhea" id="RHEA:24898"/>
        <dbReference type="ChEBI" id="CHEBI:33019"/>
        <dbReference type="ChEBI" id="CHEBI:37565"/>
        <dbReference type="ChEBI" id="CHEBI:58805"/>
        <dbReference type="EC" id="2.7.7.65"/>
    </reaction>
</comment>
<sequence length="435" mass="47955">MSNRAWRRLLMVLLAITGIALAWNRWGMDDRLVIDADSRWPVLVTDDRDLEGGNSVAVLRREGRQVVLDCHLGAGYQYRFCELQFGLGEAPQGLDLSHYDTIEIVMSARAAQAAVPVRVFIRSFHPRYSALGDEGSLKVHEITFTPADYRGALAFPLSQIGVASWWVDEHPLPLEFIAQDLTHVVSLSVATAGKVDAGLHTLAVERIELHGKWISAGTLGLGLVGMWAATMLVCLVIDSLAARRHLRRSSALQTSLRRLNATLQSQANDLARQARQDALSGALNRHGLTEALIGQTRLGDAALFPAALVFIDIDHFKQINDRHGHAVGDEVIRGLAELVRAQVQREDLLARWGGEEFLLLCQATPMAEAYGIAERLRQAVAQADWPARLQVSCSFGVAEWSRGQDLDDAIRRADEAMYQAKRQGRDRVVCAVPLG</sequence>
<dbReference type="EC" id="2.7.7.65" evidence="1"/>
<dbReference type="SMART" id="SM00267">
    <property type="entry name" value="GGDEF"/>
    <property type="match status" value="1"/>
</dbReference>
<dbReference type="GO" id="GO:0052621">
    <property type="term" value="F:diguanylate cyclase activity"/>
    <property type="evidence" value="ECO:0007669"/>
    <property type="project" value="UniProtKB-EC"/>
</dbReference>
<dbReference type="Proteomes" id="UP001371218">
    <property type="component" value="Unassembled WGS sequence"/>
</dbReference>
<keyword evidence="3" id="KW-0472">Membrane</keyword>
<dbReference type="Gene3D" id="3.30.70.270">
    <property type="match status" value="1"/>
</dbReference>
<reference evidence="5 6" key="1">
    <citation type="submission" date="2024-04" db="EMBL/GenBank/DDBJ databases">
        <title>Novel species of the genus Ideonella isolated from streams.</title>
        <authorList>
            <person name="Lu H."/>
        </authorList>
    </citation>
    <scope>NUCLEOTIDE SEQUENCE [LARGE SCALE GENOMIC DNA]</scope>
    <source>
        <strain evidence="5 6">DXS29W</strain>
    </source>
</reference>
<evidence type="ECO:0000256" key="1">
    <source>
        <dbReference type="ARBA" id="ARBA00012528"/>
    </source>
</evidence>
<dbReference type="PANTHER" id="PTHR45138">
    <property type="entry name" value="REGULATORY COMPONENTS OF SENSORY TRANSDUCTION SYSTEM"/>
    <property type="match status" value="1"/>
</dbReference>
<protein>
    <recommendedName>
        <fullName evidence="1">diguanylate cyclase</fullName>
        <ecNumber evidence="1">2.7.7.65</ecNumber>
    </recommendedName>
</protein>
<evidence type="ECO:0000313" key="6">
    <source>
        <dbReference type="Proteomes" id="UP001371218"/>
    </source>
</evidence>
<dbReference type="InterPro" id="IPR043128">
    <property type="entry name" value="Rev_trsase/Diguanyl_cyclase"/>
</dbReference>
<dbReference type="PROSITE" id="PS50887">
    <property type="entry name" value="GGDEF"/>
    <property type="match status" value="1"/>
</dbReference>
<dbReference type="InterPro" id="IPR029787">
    <property type="entry name" value="Nucleotide_cyclase"/>
</dbReference>
<dbReference type="EMBL" id="JBBUTG010000008">
    <property type="protein sequence ID" value="MEK8032016.1"/>
    <property type="molecule type" value="Genomic_DNA"/>
</dbReference>
<organism evidence="5 6">
    <name type="scientific">Ideonella lacteola</name>
    <dbReference type="NCBI Taxonomy" id="2984193"/>
    <lineage>
        <taxon>Bacteria</taxon>
        <taxon>Pseudomonadati</taxon>
        <taxon>Pseudomonadota</taxon>
        <taxon>Betaproteobacteria</taxon>
        <taxon>Burkholderiales</taxon>
        <taxon>Sphaerotilaceae</taxon>
        <taxon>Ideonella</taxon>
    </lineage>
</organism>
<comment type="caution">
    <text evidence="5">The sequence shown here is derived from an EMBL/GenBank/DDBJ whole genome shotgun (WGS) entry which is preliminary data.</text>
</comment>
<dbReference type="InterPro" id="IPR050469">
    <property type="entry name" value="Diguanylate_Cyclase"/>
</dbReference>
<evidence type="ECO:0000259" key="4">
    <source>
        <dbReference type="PROSITE" id="PS50887"/>
    </source>
</evidence>
<dbReference type="SUPFAM" id="SSF55073">
    <property type="entry name" value="Nucleotide cyclase"/>
    <property type="match status" value="1"/>
</dbReference>
<dbReference type="NCBIfam" id="TIGR00254">
    <property type="entry name" value="GGDEF"/>
    <property type="match status" value="1"/>
</dbReference>
<keyword evidence="3" id="KW-1133">Transmembrane helix</keyword>
<accession>A0ABU9BQ62</accession>
<proteinExistence type="predicted"/>
<evidence type="ECO:0000256" key="2">
    <source>
        <dbReference type="ARBA" id="ARBA00034247"/>
    </source>
</evidence>
<dbReference type="RefSeq" id="WP_341426431.1">
    <property type="nucleotide sequence ID" value="NZ_JBBUTG010000008.1"/>
</dbReference>
<feature type="domain" description="GGDEF" evidence="4">
    <location>
        <begin position="304"/>
        <end position="433"/>
    </location>
</feature>
<keyword evidence="6" id="KW-1185">Reference proteome</keyword>
<dbReference type="InterPro" id="IPR000160">
    <property type="entry name" value="GGDEF_dom"/>
</dbReference>
<feature type="transmembrane region" description="Helical" evidence="3">
    <location>
        <begin position="213"/>
        <end position="237"/>
    </location>
</feature>
<keyword evidence="5" id="KW-0808">Transferase</keyword>
<dbReference type="Pfam" id="PF00990">
    <property type="entry name" value="GGDEF"/>
    <property type="match status" value="1"/>
</dbReference>
<keyword evidence="5" id="KW-0548">Nucleotidyltransferase</keyword>
<name>A0ABU9BQ62_9BURK</name>
<keyword evidence="3" id="KW-0812">Transmembrane</keyword>
<evidence type="ECO:0000313" key="5">
    <source>
        <dbReference type="EMBL" id="MEK8032016.1"/>
    </source>
</evidence>
<gene>
    <name evidence="5" type="ORF">AACH06_14415</name>
</gene>
<dbReference type="PANTHER" id="PTHR45138:SF9">
    <property type="entry name" value="DIGUANYLATE CYCLASE DGCM-RELATED"/>
    <property type="match status" value="1"/>
</dbReference>